<evidence type="ECO:0000313" key="2">
    <source>
        <dbReference type="EMBL" id="OBZ74862.1"/>
    </source>
</evidence>
<dbReference type="EMBL" id="LUGG01000005">
    <property type="protein sequence ID" value="OBZ74862.1"/>
    <property type="molecule type" value="Genomic_DNA"/>
</dbReference>
<dbReference type="AlphaFoldDB" id="A0A1C7MDG3"/>
<dbReference type="Proteomes" id="UP000092993">
    <property type="component" value="Unassembled WGS sequence"/>
</dbReference>
<sequence>MAKIDIQVLLFLLTLLTALSRLPLPLTVTFAFATIRLRITEHFLPLQSAYAPFQSSIYIPRLLPSAPTPCQVCKGKETRKAARPTARPRPGTIMFPVSLPDTRPRPRSRLH</sequence>
<feature type="region of interest" description="Disordered" evidence="1">
    <location>
        <begin position="75"/>
        <end position="111"/>
    </location>
</feature>
<proteinExistence type="predicted"/>
<organism evidence="2 3">
    <name type="scientific">Grifola frondosa</name>
    <name type="common">Maitake</name>
    <name type="synonym">Polyporus frondosus</name>
    <dbReference type="NCBI Taxonomy" id="5627"/>
    <lineage>
        <taxon>Eukaryota</taxon>
        <taxon>Fungi</taxon>
        <taxon>Dikarya</taxon>
        <taxon>Basidiomycota</taxon>
        <taxon>Agaricomycotina</taxon>
        <taxon>Agaricomycetes</taxon>
        <taxon>Polyporales</taxon>
        <taxon>Grifolaceae</taxon>
        <taxon>Grifola</taxon>
    </lineage>
</organism>
<protein>
    <submittedName>
        <fullName evidence="2">Uncharacterized protein</fullName>
    </submittedName>
</protein>
<accession>A0A1C7MDG3</accession>
<evidence type="ECO:0000313" key="3">
    <source>
        <dbReference type="Proteomes" id="UP000092993"/>
    </source>
</evidence>
<feature type="compositionally biased region" description="Low complexity" evidence="1">
    <location>
        <begin position="83"/>
        <end position="92"/>
    </location>
</feature>
<keyword evidence="3" id="KW-1185">Reference proteome</keyword>
<evidence type="ECO:0000256" key="1">
    <source>
        <dbReference type="SAM" id="MobiDB-lite"/>
    </source>
</evidence>
<comment type="caution">
    <text evidence="2">The sequence shown here is derived from an EMBL/GenBank/DDBJ whole genome shotgun (WGS) entry which is preliminary data.</text>
</comment>
<gene>
    <name evidence="2" type="ORF">A0H81_05126</name>
</gene>
<name>A0A1C7MDG3_GRIFR</name>
<reference evidence="2 3" key="1">
    <citation type="submission" date="2016-03" db="EMBL/GenBank/DDBJ databases">
        <title>Whole genome sequencing of Grifola frondosa 9006-11.</title>
        <authorList>
            <person name="Min B."/>
            <person name="Park H."/>
            <person name="Kim J.-G."/>
            <person name="Cho H."/>
            <person name="Oh Y.-L."/>
            <person name="Kong W.-S."/>
            <person name="Choi I.-G."/>
        </authorList>
    </citation>
    <scope>NUCLEOTIDE SEQUENCE [LARGE SCALE GENOMIC DNA]</scope>
    <source>
        <strain evidence="2 3">9006-11</strain>
    </source>
</reference>